<dbReference type="Gene3D" id="3.90.180.10">
    <property type="entry name" value="Medium-chain alcohol dehydrogenases, catalytic domain"/>
    <property type="match status" value="1"/>
</dbReference>
<dbReference type="PATRIC" id="fig|652.5.peg.2842"/>
<evidence type="ECO:0000259" key="3">
    <source>
        <dbReference type="SMART" id="SM00829"/>
    </source>
</evidence>
<sequence>MNAIYLRAFGGVEQLVDGLQPRPVAAPGEVLVEVGASGINLADTYIRRGAFPIEESLPFIPGMEGVGRILALGEGVGGLRVGERVVFAAPGSYGAYVTIPLQGAAPWISLAPAPEGLPLAELASLGMAGRTAWGLVNRFVTGGGKALVYAGAGGVGSILIQLLRRRGIEVVAMAGSPHKAQAVRALGARAVEYRRQPLEEGGFDYIFNGVGGASLARDVARLAPQGHLIWFGFAEEAGAPGLPEALQAHFMAAPSLHLFNGGLMSAAQNRAAYGELIGGLEEGWLRIQIGALYGPEQIGEAHRHLESGQSQGKLVLMRSLT</sequence>
<dbReference type="GO" id="GO:0003960">
    <property type="term" value="F:quinone reductase (NADPH) activity"/>
    <property type="evidence" value="ECO:0007669"/>
    <property type="project" value="TreeGrafter"/>
</dbReference>
<dbReference type="Proteomes" id="UP000058114">
    <property type="component" value="Chromosome"/>
</dbReference>
<reference evidence="5" key="1">
    <citation type="submission" date="2015-10" db="EMBL/GenBank/DDBJ databases">
        <title>Complete Genome Sequence of Aeromonas schubertii strain WL1483.</title>
        <authorList>
            <person name="Liu L."/>
        </authorList>
    </citation>
    <scope>NUCLEOTIDE SEQUENCE [LARGE SCALE GENOMIC DNA]</scope>
    <source>
        <strain evidence="5">WL1483</strain>
    </source>
</reference>
<dbReference type="InterPro" id="IPR011032">
    <property type="entry name" value="GroES-like_sf"/>
</dbReference>
<organism evidence="4 5">
    <name type="scientific">Aeromonas schubertii</name>
    <dbReference type="NCBI Taxonomy" id="652"/>
    <lineage>
        <taxon>Bacteria</taxon>
        <taxon>Pseudomonadati</taxon>
        <taxon>Pseudomonadota</taxon>
        <taxon>Gammaproteobacteria</taxon>
        <taxon>Aeromonadales</taxon>
        <taxon>Aeromonadaceae</taxon>
        <taxon>Aeromonas</taxon>
    </lineage>
</organism>
<protein>
    <submittedName>
        <fullName evidence="4">Alcohol dehydrogenase</fullName>
    </submittedName>
</protein>
<dbReference type="SUPFAM" id="SSF51735">
    <property type="entry name" value="NAD(P)-binding Rossmann-fold domains"/>
    <property type="match status" value="1"/>
</dbReference>
<accession>A0A0S2SHN6</accession>
<evidence type="ECO:0000256" key="1">
    <source>
        <dbReference type="ARBA" id="ARBA00022857"/>
    </source>
</evidence>
<dbReference type="InterPro" id="IPR013154">
    <property type="entry name" value="ADH-like_N"/>
</dbReference>
<dbReference type="GO" id="GO:0005829">
    <property type="term" value="C:cytosol"/>
    <property type="evidence" value="ECO:0007669"/>
    <property type="project" value="TreeGrafter"/>
</dbReference>
<dbReference type="SMART" id="SM00829">
    <property type="entry name" value="PKS_ER"/>
    <property type="match status" value="1"/>
</dbReference>
<evidence type="ECO:0000313" key="4">
    <source>
        <dbReference type="EMBL" id="ALP41199.1"/>
    </source>
</evidence>
<dbReference type="Pfam" id="PF13602">
    <property type="entry name" value="ADH_zinc_N_2"/>
    <property type="match status" value="1"/>
</dbReference>
<dbReference type="InterPro" id="IPR036291">
    <property type="entry name" value="NAD(P)-bd_dom_sf"/>
</dbReference>
<dbReference type="AlphaFoldDB" id="A0A0S2SHN6"/>
<reference evidence="4 5" key="2">
    <citation type="journal article" date="2016" name="Genome Announc.">
        <title>Complete Genome Sequence of the Highly Virulent Aeromonas schubertii Strain WL1483, Isolated from Diseased Snakehead Fish (Channa argus) in China.</title>
        <authorList>
            <person name="Liu L."/>
            <person name="Li N."/>
            <person name="Zhang D."/>
            <person name="Fu X."/>
            <person name="Shi C."/>
            <person name="Lin Q."/>
            <person name="Hao G."/>
        </authorList>
    </citation>
    <scope>NUCLEOTIDE SEQUENCE [LARGE SCALE GENOMIC DNA]</scope>
    <source>
        <strain evidence="4 5">WL1483</strain>
    </source>
</reference>
<name>A0A0S2SHN6_9GAMM</name>
<feature type="domain" description="Enoyl reductase (ER)" evidence="3">
    <location>
        <begin position="10"/>
        <end position="316"/>
    </location>
</feature>
<dbReference type="RefSeq" id="WP_060586822.1">
    <property type="nucleotide sequence ID" value="NZ_CP013067.1"/>
</dbReference>
<gene>
    <name evidence="4" type="ORF">WL1483_1780</name>
</gene>
<dbReference type="GO" id="GO:0035925">
    <property type="term" value="F:mRNA 3'-UTR AU-rich region binding"/>
    <property type="evidence" value="ECO:0007669"/>
    <property type="project" value="TreeGrafter"/>
</dbReference>
<keyword evidence="1" id="KW-0521">NADP</keyword>
<dbReference type="Gene3D" id="3.40.50.720">
    <property type="entry name" value="NAD(P)-binding Rossmann-like Domain"/>
    <property type="match status" value="1"/>
</dbReference>
<dbReference type="PANTHER" id="PTHR48106">
    <property type="entry name" value="QUINONE OXIDOREDUCTASE PIG3-RELATED"/>
    <property type="match status" value="1"/>
</dbReference>
<dbReference type="Pfam" id="PF08240">
    <property type="entry name" value="ADH_N"/>
    <property type="match status" value="1"/>
</dbReference>
<dbReference type="SUPFAM" id="SSF50129">
    <property type="entry name" value="GroES-like"/>
    <property type="match status" value="1"/>
</dbReference>
<evidence type="ECO:0000256" key="2">
    <source>
        <dbReference type="ARBA" id="ARBA00023002"/>
    </source>
</evidence>
<dbReference type="InterPro" id="IPR020843">
    <property type="entry name" value="ER"/>
</dbReference>
<proteinExistence type="predicted"/>
<evidence type="ECO:0000313" key="5">
    <source>
        <dbReference type="Proteomes" id="UP000058114"/>
    </source>
</evidence>
<dbReference type="KEGG" id="asr:WL1483_1780"/>
<keyword evidence="2" id="KW-0560">Oxidoreductase</keyword>
<dbReference type="GO" id="GO:0070402">
    <property type="term" value="F:NADPH binding"/>
    <property type="evidence" value="ECO:0007669"/>
    <property type="project" value="TreeGrafter"/>
</dbReference>
<dbReference type="PANTHER" id="PTHR48106:SF13">
    <property type="entry name" value="QUINONE OXIDOREDUCTASE-RELATED"/>
    <property type="match status" value="1"/>
</dbReference>
<dbReference type="EMBL" id="CP013067">
    <property type="protein sequence ID" value="ALP41199.1"/>
    <property type="molecule type" value="Genomic_DNA"/>
</dbReference>